<dbReference type="Pfam" id="PF05199">
    <property type="entry name" value="GMC_oxred_C"/>
    <property type="match status" value="1"/>
</dbReference>
<dbReference type="PANTHER" id="PTHR42784">
    <property type="entry name" value="PYRANOSE 2-OXIDASE"/>
    <property type="match status" value="1"/>
</dbReference>
<dbReference type="STRING" id="947013.SAMN04488109_5380"/>
<name>A0A1M5VT12_9BACT</name>
<evidence type="ECO:0000313" key="7">
    <source>
        <dbReference type="EMBL" id="SHH78328.1"/>
    </source>
</evidence>
<dbReference type="SUPFAM" id="SSF51905">
    <property type="entry name" value="FAD/NAD(P)-binding domain"/>
    <property type="match status" value="1"/>
</dbReference>
<organism evidence="7 8">
    <name type="scientific">Chryseolinea serpens</name>
    <dbReference type="NCBI Taxonomy" id="947013"/>
    <lineage>
        <taxon>Bacteria</taxon>
        <taxon>Pseudomonadati</taxon>
        <taxon>Bacteroidota</taxon>
        <taxon>Cytophagia</taxon>
        <taxon>Cytophagales</taxon>
        <taxon>Fulvivirgaceae</taxon>
        <taxon>Chryseolinea</taxon>
    </lineage>
</organism>
<evidence type="ECO:0000256" key="4">
    <source>
        <dbReference type="ARBA" id="ARBA00022827"/>
    </source>
</evidence>
<keyword evidence="5" id="KW-0560">Oxidoreductase</keyword>
<evidence type="ECO:0000256" key="1">
    <source>
        <dbReference type="ARBA" id="ARBA00001974"/>
    </source>
</evidence>
<dbReference type="InterPro" id="IPR051473">
    <property type="entry name" value="P2Ox-like"/>
</dbReference>
<dbReference type="InterPro" id="IPR007867">
    <property type="entry name" value="GMC_OxRtase_C"/>
</dbReference>
<dbReference type="Gene3D" id="3.50.50.60">
    <property type="entry name" value="FAD/NAD(P)-binding domain"/>
    <property type="match status" value="2"/>
</dbReference>
<protein>
    <submittedName>
        <fullName evidence="7">Choline dehydrogenase</fullName>
    </submittedName>
</protein>
<comment type="cofactor">
    <cofactor evidence="1">
        <name>FAD</name>
        <dbReference type="ChEBI" id="CHEBI:57692"/>
    </cofactor>
</comment>
<dbReference type="PANTHER" id="PTHR42784:SF1">
    <property type="entry name" value="PYRANOSE 2-OXIDASE"/>
    <property type="match status" value="1"/>
</dbReference>
<evidence type="ECO:0000259" key="6">
    <source>
        <dbReference type="Pfam" id="PF05199"/>
    </source>
</evidence>
<dbReference type="EMBL" id="FQWQ01000004">
    <property type="protein sequence ID" value="SHH78328.1"/>
    <property type="molecule type" value="Genomic_DNA"/>
</dbReference>
<comment type="similarity">
    <text evidence="2">Belongs to the GMC oxidoreductase family.</text>
</comment>
<dbReference type="InterPro" id="IPR036188">
    <property type="entry name" value="FAD/NAD-bd_sf"/>
</dbReference>
<dbReference type="AlphaFoldDB" id="A0A1M5VT12"/>
<reference evidence="7 8" key="1">
    <citation type="submission" date="2016-11" db="EMBL/GenBank/DDBJ databases">
        <authorList>
            <person name="Jaros S."/>
            <person name="Januszkiewicz K."/>
            <person name="Wedrychowicz H."/>
        </authorList>
    </citation>
    <scope>NUCLEOTIDE SEQUENCE [LARGE SCALE GENOMIC DNA]</scope>
    <source>
        <strain evidence="7 8">DSM 24574</strain>
    </source>
</reference>
<evidence type="ECO:0000256" key="5">
    <source>
        <dbReference type="ARBA" id="ARBA00023002"/>
    </source>
</evidence>
<accession>A0A1M5VT12</accession>
<keyword evidence="3" id="KW-0285">Flavoprotein</keyword>
<sequence>MHADARIIPNNTVIEGDVCIVGAGAAGISMALDWTKTSHKVILLESGGFEYDDNVQDLYIGRGTGQRYYPLRSSRLSLFGGTTGHWAGMCSPFDEIDFIKREWVPDSGWPITRKDLDPFYARANEKLKLGPYRYDLEYWQKQWPSLKPFPLDAKTVWHKMWQLSPVWGPNGGLGEAYKDDIIKAKNVHLFTYATVVNVVANENVSSVREIQVKNLQGKTHTIKAKHFILAGGAIQNARILLASNTQAKQGLGNDHDVVGRYFMEHLEIQTAELWLFKPFPTDLFTFDGEEKRLWCELAIAKDVQIKNKILNGTAGLSPLAIAKHQQARMDVWQNEDPRKAIDNLLKSWGNAGRAAEREKGHAIERAYEFQTRIEQAPNPDSRVTIGAEKDELGVPRANLHWALTELDKRSIRSVNQLIGQEIGRAGLGRVRLKEFLRDEHDMSWPVGTNGGWHHMGTTRMGTDPTKSVVDSNCQVHGISNLYVAGAGCYTTSAAPNPTLTLVALSLRLADYVKDKLASA</sequence>
<dbReference type="GO" id="GO:0016614">
    <property type="term" value="F:oxidoreductase activity, acting on CH-OH group of donors"/>
    <property type="evidence" value="ECO:0007669"/>
    <property type="project" value="InterPro"/>
</dbReference>
<evidence type="ECO:0000256" key="3">
    <source>
        <dbReference type="ARBA" id="ARBA00022630"/>
    </source>
</evidence>
<feature type="domain" description="Glucose-methanol-choline oxidoreductase C-terminal" evidence="6">
    <location>
        <begin position="377"/>
        <end position="504"/>
    </location>
</feature>
<dbReference type="Proteomes" id="UP000184212">
    <property type="component" value="Unassembled WGS sequence"/>
</dbReference>
<keyword evidence="8" id="KW-1185">Reference proteome</keyword>
<evidence type="ECO:0000256" key="2">
    <source>
        <dbReference type="ARBA" id="ARBA00010790"/>
    </source>
</evidence>
<dbReference type="RefSeq" id="WP_073140792.1">
    <property type="nucleotide sequence ID" value="NZ_FQWQ01000004.1"/>
</dbReference>
<gene>
    <name evidence="7" type="ORF">SAMN04488109_5380</name>
</gene>
<evidence type="ECO:0000313" key="8">
    <source>
        <dbReference type="Proteomes" id="UP000184212"/>
    </source>
</evidence>
<keyword evidence="4" id="KW-0274">FAD</keyword>
<proteinExistence type="inferred from homology"/>